<feature type="binding site" evidence="18">
    <location>
        <position position="152"/>
    </location>
    <ligand>
        <name>NAD(+)</name>
        <dbReference type="ChEBI" id="CHEBI:57540"/>
    </ligand>
</feature>
<dbReference type="EC" id="4.2.3.4" evidence="7 18"/>
<dbReference type="Pfam" id="PF24621">
    <property type="entry name" value="DHQS_C"/>
    <property type="match status" value="1"/>
</dbReference>
<dbReference type="GO" id="GO:0000166">
    <property type="term" value="F:nucleotide binding"/>
    <property type="evidence" value="ECO:0007669"/>
    <property type="project" value="UniProtKB-KW"/>
</dbReference>
<dbReference type="FunFam" id="3.40.50.1970:FF:000007">
    <property type="entry name" value="Pentafunctional AROM polypeptide"/>
    <property type="match status" value="1"/>
</dbReference>
<evidence type="ECO:0000256" key="15">
    <source>
        <dbReference type="ARBA" id="ARBA00023141"/>
    </source>
</evidence>
<dbReference type="Proteomes" id="UP000005561">
    <property type="component" value="Unassembled WGS sequence"/>
</dbReference>
<keyword evidence="15 18" id="KW-0057">Aromatic amino acid biosynthesis</keyword>
<dbReference type="UniPathway" id="UPA00053">
    <property type="reaction ID" value="UER00085"/>
</dbReference>
<reference evidence="21" key="1">
    <citation type="submission" date="2009-07" db="EMBL/GenBank/DDBJ databases">
        <authorList>
            <person name="Weinstock G."/>
            <person name="Sodergren E."/>
            <person name="Clifton S."/>
            <person name="Fulton L."/>
            <person name="Fulton B."/>
            <person name="Courtney L."/>
            <person name="Fronick C."/>
            <person name="Harrison M."/>
            <person name="Strong C."/>
            <person name="Farmer C."/>
            <person name="Delahaunty K."/>
            <person name="Markovic C."/>
            <person name="Hall O."/>
            <person name="Minx P."/>
            <person name="Tomlinson C."/>
            <person name="Mitreva M."/>
            <person name="Nelson J."/>
            <person name="Hou S."/>
            <person name="Wollam A."/>
            <person name="Pepin K.H."/>
            <person name="Johnson M."/>
            <person name="Bhonagiri V."/>
            <person name="Nash W.E."/>
            <person name="Warren W."/>
            <person name="Chinwalla A."/>
            <person name="Mardis E.R."/>
            <person name="Wilson R.K."/>
        </authorList>
    </citation>
    <scope>NUCLEOTIDE SEQUENCE [LARGE SCALE GENOMIC DNA]</scope>
    <source>
        <strain evidence="21">DSM 14469</strain>
    </source>
</reference>
<dbReference type="Pfam" id="PF01761">
    <property type="entry name" value="DHQ_synthase"/>
    <property type="match status" value="1"/>
</dbReference>
<dbReference type="STRING" id="168384.SAMN05660368_00202"/>
<evidence type="ECO:0000259" key="19">
    <source>
        <dbReference type="Pfam" id="PF01761"/>
    </source>
</evidence>
<proteinExistence type="inferred from homology"/>
<dbReference type="PANTHER" id="PTHR43622:SF7">
    <property type="entry name" value="3-DEHYDROQUINATE SYNTHASE, CHLOROPLASTIC"/>
    <property type="match status" value="1"/>
</dbReference>
<dbReference type="InterPro" id="IPR030963">
    <property type="entry name" value="DHQ_synth_fam"/>
</dbReference>
<feature type="binding site" evidence="18">
    <location>
        <begin position="179"/>
        <end position="182"/>
    </location>
    <ligand>
        <name>NAD(+)</name>
        <dbReference type="ChEBI" id="CHEBI:57540"/>
    </ligand>
</feature>
<evidence type="ECO:0000256" key="10">
    <source>
        <dbReference type="ARBA" id="ARBA00022605"/>
    </source>
</evidence>
<dbReference type="GO" id="GO:0003856">
    <property type="term" value="F:3-dehydroquinate synthase activity"/>
    <property type="evidence" value="ECO:0007669"/>
    <property type="project" value="UniProtKB-UniRule"/>
</dbReference>
<protein>
    <recommendedName>
        <fullName evidence="8 18">3-dehydroquinate synthase</fullName>
        <shortName evidence="18">DHQS</shortName>
        <ecNumber evidence="7 18">4.2.3.4</ecNumber>
    </recommendedName>
</protein>
<evidence type="ECO:0000256" key="14">
    <source>
        <dbReference type="ARBA" id="ARBA00023027"/>
    </source>
</evidence>
<dbReference type="GO" id="GO:0009073">
    <property type="term" value="P:aromatic amino acid family biosynthetic process"/>
    <property type="evidence" value="ECO:0007669"/>
    <property type="project" value="UniProtKB-KW"/>
</dbReference>
<dbReference type="PANTHER" id="PTHR43622">
    <property type="entry name" value="3-DEHYDROQUINATE SYNTHASE"/>
    <property type="match status" value="1"/>
</dbReference>
<dbReference type="CDD" id="cd08195">
    <property type="entry name" value="DHQS"/>
    <property type="match status" value="1"/>
</dbReference>
<keyword evidence="16 18" id="KW-0456">Lyase</keyword>
<evidence type="ECO:0000256" key="5">
    <source>
        <dbReference type="ARBA" id="ARBA00004661"/>
    </source>
</evidence>
<dbReference type="GO" id="GO:0005737">
    <property type="term" value="C:cytoplasm"/>
    <property type="evidence" value="ECO:0007669"/>
    <property type="project" value="UniProtKB-SubCell"/>
</dbReference>
<evidence type="ECO:0000256" key="18">
    <source>
        <dbReference type="HAMAP-Rule" id="MF_00110"/>
    </source>
</evidence>
<comment type="cofactor">
    <cofactor evidence="18">
        <name>Co(2+)</name>
        <dbReference type="ChEBI" id="CHEBI:48828"/>
    </cofactor>
    <cofactor evidence="18">
        <name>Zn(2+)</name>
        <dbReference type="ChEBI" id="CHEBI:29105"/>
    </cofactor>
    <text evidence="18">Binds 1 divalent metal cation per subunit. Can use either Co(2+) or Zn(2+).</text>
</comment>
<evidence type="ECO:0000256" key="7">
    <source>
        <dbReference type="ARBA" id="ARBA00013031"/>
    </source>
</evidence>
<evidence type="ECO:0000256" key="8">
    <source>
        <dbReference type="ARBA" id="ARBA00017684"/>
    </source>
</evidence>
<evidence type="ECO:0000256" key="13">
    <source>
        <dbReference type="ARBA" id="ARBA00022833"/>
    </source>
</evidence>
<evidence type="ECO:0000256" key="2">
    <source>
        <dbReference type="ARBA" id="ARBA00001911"/>
    </source>
</evidence>
<gene>
    <name evidence="18 21" type="primary">aroB</name>
    <name evidence="21" type="ORF">BRYFOR_06249</name>
</gene>
<comment type="caution">
    <text evidence="21">The sequence shown here is derived from an EMBL/GenBank/DDBJ whole genome shotgun (WGS) entry which is preliminary data.</text>
</comment>
<dbReference type="SUPFAM" id="SSF56796">
    <property type="entry name" value="Dehydroquinate synthase-like"/>
    <property type="match status" value="1"/>
</dbReference>
<dbReference type="OrthoDB" id="9806583at2"/>
<sequence>MGQETEQKNALSVKTGRGESYTIYFEHDFGRLAEVLEADCAISGRKLCIVTDSTVAELYLEAVQTALEGKCLALTSFVFPAGEQSKTLDTVRSLYEKLILEHFERRDMLLALGGGVVGDLTGFAAATYLRGIAFAQVPTTLLAQVDSSIGGKTGVDFDSYKNMVGAFHQPSLVYMNAQTLSTLSEQQFACGMGEVLKHGLIRSDSYYTWLIEHISEISERDPDTLLEMVMESCRIKRAVVEKDPTEKGERALLNFGHTIGHAIEKVKSPELLHGQCVALGCVAAAYISFKRGLLSTEEFYEIRDMNVGFDLMFSVEDINPQEILAITKSDKKMDKGCVKFILLKKIGKAFIDTTVTDEEILEAVDFILYKETND</sequence>
<dbReference type="GO" id="GO:0009423">
    <property type="term" value="P:chorismate biosynthetic process"/>
    <property type="evidence" value="ECO:0007669"/>
    <property type="project" value="UniProtKB-UniRule"/>
</dbReference>
<evidence type="ECO:0000256" key="16">
    <source>
        <dbReference type="ARBA" id="ARBA00023239"/>
    </source>
</evidence>
<evidence type="ECO:0000256" key="1">
    <source>
        <dbReference type="ARBA" id="ARBA00001393"/>
    </source>
</evidence>
<keyword evidence="17 18" id="KW-0170">Cobalt</keyword>
<feature type="binding site" evidence="18">
    <location>
        <position position="194"/>
    </location>
    <ligand>
        <name>Zn(2+)</name>
        <dbReference type="ChEBI" id="CHEBI:29105"/>
    </ligand>
</feature>
<accession>C6LCA2</accession>
<comment type="function">
    <text evidence="18">Catalyzes the conversion of 3-deoxy-D-arabino-heptulosonate 7-phosphate (DAHP) to dehydroquinate (DHQ).</text>
</comment>
<keyword evidence="10 18" id="KW-0028">Amino-acid biosynthesis</keyword>
<evidence type="ECO:0000256" key="4">
    <source>
        <dbReference type="ARBA" id="ARBA00004496"/>
    </source>
</evidence>
<comment type="catalytic activity">
    <reaction evidence="1 18">
        <text>7-phospho-2-dehydro-3-deoxy-D-arabino-heptonate = 3-dehydroquinate + phosphate</text>
        <dbReference type="Rhea" id="RHEA:21968"/>
        <dbReference type="ChEBI" id="CHEBI:32364"/>
        <dbReference type="ChEBI" id="CHEBI:43474"/>
        <dbReference type="ChEBI" id="CHEBI:58394"/>
        <dbReference type="EC" id="4.2.3.4"/>
    </reaction>
</comment>
<dbReference type="GO" id="GO:0046872">
    <property type="term" value="F:metal ion binding"/>
    <property type="evidence" value="ECO:0007669"/>
    <property type="project" value="UniProtKB-KW"/>
</dbReference>
<name>C6LCA2_9FIRM</name>
<evidence type="ECO:0000256" key="6">
    <source>
        <dbReference type="ARBA" id="ARBA00005412"/>
    </source>
</evidence>
<feature type="binding site" evidence="18">
    <location>
        <position position="273"/>
    </location>
    <ligand>
        <name>Zn(2+)</name>
        <dbReference type="ChEBI" id="CHEBI:29105"/>
    </ligand>
</feature>
<feature type="binding site" evidence="18">
    <location>
        <position position="161"/>
    </location>
    <ligand>
        <name>NAD(+)</name>
        <dbReference type="ChEBI" id="CHEBI:57540"/>
    </ligand>
</feature>
<evidence type="ECO:0000256" key="17">
    <source>
        <dbReference type="ARBA" id="ARBA00023285"/>
    </source>
</evidence>
<evidence type="ECO:0000259" key="20">
    <source>
        <dbReference type="Pfam" id="PF24621"/>
    </source>
</evidence>
<keyword evidence="11 18" id="KW-0479">Metal-binding</keyword>
<comment type="caution">
    <text evidence="18">Lacks conserved residue(s) required for the propagation of feature annotation.</text>
</comment>
<comment type="cofactor">
    <cofactor evidence="2 18">
        <name>NAD(+)</name>
        <dbReference type="ChEBI" id="CHEBI:57540"/>
    </cofactor>
</comment>
<keyword evidence="13 18" id="KW-0862">Zinc</keyword>
<evidence type="ECO:0000256" key="3">
    <source>
        <dbReference type="ARBA" id="ARBA00001947"/>
    </source>
</evidence>
<dbReference type="NCBIfam" id="TIGR01357">
    <property type="entry name" value="aroB"/>
    <property type="match status" value="1"/>
</dbReference>
<comment type="subcellular location">
    <subcellularLocation>
        <location evidence="4 18">Cytoplasm</location>
    </subcellularLocation>
</comment>
<dbReference type="HAMAP" id="MF_00110">
    <property type="entry name" value="DHQ_synthase"/>
    <property type="match status" value="1"/>
</dbReference>
<keyword evidence="12 18" id="KW-0547">Nucleotide-binding</keyword>
<evidence type="ECO:0000256" key="12">
    <source>
        <dbReference type="ARBA" id="ARBA00022741"/>
    </source>
</evidence>
<feature type="domain" description="3-dehydroquinate synthase C-terminal" evidence="20">
    <location>
        <begin position="191"/>
        <end position="333"/>
    </location>
</feature>
<dbReference type="RefSeq" id="WP_006861044.1">
    <property type="nucleotide sequence ID" value="NZ_ACCL02000005.1"/>
</dbReference>
<dbReference type="Gene3D" id="3.40.50.1970">
    <property type="match status" value="1"/>
</dbReference>
<evidence type="ECO:0000313" key="22">
    <source>
        <dbReference type="Proteomes" id="UP000005561"/>
    </source>
</evidence>
<dbReference type="InterPro" id="IPR056179">
    <property type="entry name" value="DHQS_C"/>
</dbReference>
<comment type="cofactor">
    <cofactor evidence="3">
        <name>Zn(2+)</name>
        <dbReference type="ChEBI" id="CHEBI:29105"/>
    </cofactor>
</comment>
<dbReference type="eggNOG" id="COG0337">
    <property type="taxonomic scope" value="Bacteria"/>
</dbReference>
<dbReference type="AlphaFoldDB" id="C6LCA2"/>
<evidence type="ECO:0000256" key="9">
    <source>
        <dbReference type="ARBA" id="ARBA00022490"/>
    </source>
</evidence>
<feature type="binding site" evidence="18">
    <location>
        <position position="257"/>
    </location>
    <ligand>
        <name>Zn(2+)</name>
        <dbReference type="ChEBI" id="CHEBI:29105"/>
    </ligand>
</feature>
<dbReference type="Gene3D" id="1.20.1090.10">
    <property type="entry name" value="Dehydroquinate synthase-like - alpha domain"/>
    <property type="match status" value="1"/>
</dbReference>
<dbReference type="PIRSF" id="PIRSF001455">
    <property type="entry name" value="DHQ_synth"/>
    <property type="match status" value="1"/>
</dbReference>
<dbReference type="InterPro" id="IPR016037">
    <property type="entry name" value="DHQ_synth_AroB"/>
</dbReference>
<evidence type="ECO:0000256" key="11">
    <source>
        <dbReference type="ARBA" id="ARBA00022723"/>
    </source>
</evidence>
<keyword evidence="9 18" id="KW-0963">Cytoplasm</keyword>
<feature type="binding site" evidence="18">
    <location>
        <begin position="139"/>
        <end position="140"/>
    </location>
    <ligand>
        <name>NAD(+)</name>
        <dbReference type="ChEBI" id="CHEBI:57540"/>
    </ligand>
</feature>
<organism evidence="21 22">
    <name type="scientific">Marvinbryantia formatexigens DSM 14469</name>
    <dbReference type="NCBI Taxonomy" id="478749"/>
    <lineage>
        <taxon>Bacteria</taxon>
        <taxon>Bacillati</taxon>
        <taxon>Bacillota</taxon>
        <taxon>Clostridia</taxon>
        <taxon>Lachnospirales</taxon>
        <taxon>Lachnospiraceae</taxon>
        <taxon>Marvinbryantia</taxon>
    </lineage>
</organism>
<dbReference type="InterPro" id="IPR050071">
    <property type="entry name" value="Dehydroquinate_synthase"/>
</dbReference>
<feature type="domain" description="3-dehydroquinate synthase N-terminal" evidence="19">
    <location>
        <begin position="77"/>
        <end position="188"/>
    </location>
</feature>
<comment type="pathway">
    <text evidence="5 18">Metabolic intermediate biosynthesis; chorismate biosynthesis; chorismate from D-erythrose 4-phosphate and phosphoenolpyruvate: step 2/7.</text>
</comment>
<dbReference type="GO" id="GO:0008652">
    <property type="term" value="P:amino acid biosynthetic process"/>
    <property type="evidence" value="ECO:0007669"/>
    <property type="project" value="UniProtKB-KW"/>
</dbReference>
<evidence type="ECO:0000313" key="21">
    <source>
        <dbReference type="EMBL" id="EET61566.1"/>
    </source>
</evidence>
<keyword evidence="14 18" id="KW-0520">NAD</keyword>
<feature type="binding site" evidence="18">
    <location>
        <begin position="115"/>
        <end position="119"/>
    </location>
    <ligand>
        <name>NAD(+)</name>
        <dbReference type="ChEBI" id="CHEBI:57540"/>
    </ligand>
</feature>
<keyword evidence="22" id="KW-1185">Reference proteome</keyword>
<comment type="similarity">
    <text evidence="6 18">Belongs to the sugar phosphate cyclases superfamily. Dehydroquinate synthase family.</text>
</comment>
<dbReference type="InterPro" id="IPR030960">
    <property type="entry name" value="DHQS/DOIS_N"/>
</dbReference>
<dbReference type="EMBL" id="ACCL02000005">
    <property type="protein sequence ID" value="EET61566.1"/>
    <property type="molecule type" value="Genomic_DNA"/>
</dbReference>